<dbReference type="Proteomes" id="UP001419268">
    <property type="component" value="Unassembled WGS sequence"/>
</dbReference>
<protein>
    <submittedName>
        <fullName evidence="1">Uncharacterized protein</fullName>
    </submittedName>
</protein>
<dbReference type="EMBL" id="JBBNAG010000009">
    <property type="protein sequence ID" value="KAK9104424.1"/>
    <property type="molecule type" value="Genomic_DNA"/>
</dbReference>
<name>A0AAP0FD43_9MAGN</name>
<evidence type="ECO:0000313" key="2">
    <source>
        <dbReference type="Proteomes" id="UP001419268"/>
    </source>
</evidence>
<gene>
    <name evidence="1" type="ORF">Scep_021268</name>
</gene>
<comment type="caution">
    <text evidence="1">The sequence shown here is derived from an EMBL/GenBank/DDBJ whole genome shotgun (WGS) entry which is preliminary data.</text>
</comment>
<accession>A0AAP0FD43</accession>
<reference evidence="1 2" key="1">
    <citation type="submission" date="2024-01" db="EMBL/GenBank/DDBJ databases">
        <title>Genome assemblies of Stephania.</title>
        <authorList>
            <person name="Yang L."/>
        </authorList>
    </citation>
    <scope>NUCLEOTIDE SEQUENCE [LARGE SCALE GENOMIC DNA]</scope>
    <source>
        <strain evidence="1">JXDWG</strain>
        <tissue evidence="1">Leaf</tissue>
    </source>
</reference>
<keyword evidence="2" id="KW-1185">Reference proteome</keyword>
<sequence>MRGRIKRTKWRLETDDVHPITYAIVMKKLIFLLNMSRRLSKISHLQVKGISILALEKAFFLNITSFAAIFDPVFASD</sequence>
<dbReference type="AlphaFoldDB" id="A0AAP0FD43"/>
<organism evidence="1 2">
    <name type="scientific">Stephania cephalantha</name>
    <dbReference type="NCBI Taxonomy" id="152367"/>
    <lineage>
        <taxon>Eukaryota</taxon>
        <taxon>Viridiplantae</taxon>
        <taxon>Streptophyta</taxon>
        <taxon>Embryophyta</taxon>
        <taxon>Tracheophyta</taxon>
        <taxon>Spermatophyta</taxon>
        <taxon>Magnoliopsida</taxon>
        <taxon>Ranunculales</taxon>
        <taxon>Menispermaceae</taxon>
        <taxon>Menispermoideae</taxon>
        <taxon>Cissampelideae</taxon>
        <taxon>Stephania</taxon>
    </lineage>
</organism>
<proteinExistence type="predicted"/>
<evidence type="ECO:0000313" key="1">
    <source>
        <dbReference type="EMBL" id="KAK9104424.1"/>
    </source>
</evidence>